<dbReference type="SUPFAM" id="SSF56672">
    <property type="entry name" value="DNA/RNA polymerases"/>
    <property type="match status" value="1"/>
</dbReference>
<dbReference type="SUPFAM" id="SSF50630">
    <property type="entry name" value="Acid proteases"/>
    <property type="match status" value="1"/>
</dbReference>
<name>A0AA88W1R0_9ASTE</name>
<dbReference type="InterPro" id="IPR041577">
    <property type="entry name" value="RT_RNaseH_2"/>
</dbReference>
<dbReference type="Gene3D" id="3.10.20.370">
    <property type="match status" value="1"/>
</dbReference>
<proteinExistence type="predicted"/>
<comment type="caution">
    <text evidence="2">The sequence shown here is derived from an EMBL/GenBank/DDBJ whole genome shotgun (WGS) entry which is preliminary data.</text>
</comment>
<dbReference type="AlphaFoldDB" id="A0AA88W1R0"/>
<dbReference type="CDD" id="cd00303">
    <property type="entry name" value="retropepsin_like"/>
    <property type="match status" value="1"/>
</dbReference>
<accession>A0AA88W1R0</accession>
<dbReference type="Pfam" id="PF17919">
    <property type="entry name" value="RT_RNaseH_2"/>
    <property type="match status" value="1"/>
</dbReference>
<feature type="domain" description="Reverse transcriptase/retrotransposon-derived protein RNase H-like" evidence="1">
    <location>
        <begin position="163"/>
        <end position="251"/>
    </location>
</feature>
<dbReference type="InterPro" id="IPR021109">
    <property type="entry name" value="Peptidase_aspartic_dom_sf"/>
</dbReference>
<organism evidence="2 3">
    <name type="scientific">Escallonia herrerae</name>
    <dbReference type="NCBI Taxonomy" id="1293975"/>
    <lineage>
        <taxon>Eukaryota</taxon>
        <taxon>Viridiplantae</taxon>
        <taxon>Streptophyta</taxon>
        <taxon>Embryophyta</taxon>
        <taxon>Tracheophyta</taxon>
        <taxon>Spermatophyta</taxon>
        <taxon>Magnoliopsida</taxon>
        <taxon>eudicotyledons</taxon>
        <taxon>Gunneridae</taxon>
        <taxon>Pentapetalae</taxon>
        <taxon>asterids</taxon>
        <taxon>campanulids</taxon>
        <taxon>Escalloniales</taxon>
        <taxon>Escalloniaceae</taxon>
        <taxon>Escallonia</taxon>
    </lineage>
</organism>
<dbReference type="PANTHER" id="PTHR33240">
    <property type="entry name" value="OS08G0508500 PROTEIN"/>
    <property type="match status" value="1"/>
</dbReference>
<sequence>MKASTSLEFDDTDLDGISLPHDDVLVITLRIDAFQVKRILVDTGSSANIIFEDAFNQIGISNDRVKPISSPLYGFTGASAPVRGIAFLTVVVGEVPRQATHSLDFLIVKVKSSYNGILGRTGLNKLQAVASTYRLVMKFHPNRGWFCKRRSDPCLKNIKNFEWTAECQTSFDALKEYLALPPLLSKPVMGEDLFLYLAVAESTISAVLVREQDGQQLPIYYVSKVLQGAEQRYPNAEKLAFALLTAARKLLAIFSITQ</sequence>
<dbReference type="InterPro" id="IPR043502">
    <property type="entry name" value="DNA/RNA_pol_sf"/>
</dbReference>
<dbReference type="Proteomes" id="UP001188597">
    <property type="component" value="Unassembled WGS sequence"/>
</dbReference>
<protein>
    <recommendedName>
        <fullName evidence="1">Reverse transcriptase/retrotransposon-derived protein RNase H-like domain-containing protein</fullName>
    </recommendedName>
</protein>
<dbReference type="Gene3D" id="2.40.70.10">
    <property type="entry name" value="Acid Proteases"/>
    <property type="match status" value="1"/>
</dbReference>
<gene>
    <name evidence="2" type="ORF">RJ639_004324</name>
</gene>
<evidence type="ECO:0000313" key="2">
    <source>
        <dbReference type="EMBL" id="KAK3019536.1"/>
    </source>
</evidence>
<evidence type="ECO:0000259" key="1">
    <source>
        <dbReference type="Pfam" id="PF17919"/>
    </source>
</evidence>
<dbReference type="EMBL" id="JAVXUP010000870">
    <property type="protein sequence ID" value="KAK3019536.1"/>
    <property type="molecule type" value="Genomic_DNA"/>
</dbReference>
<evidence type="ECO:0000313" key="3">
    <source>
        <dbReference type="Proteomes" id="UP001188597"/>
    </source>
</evidence>
<reference evidence="2" key="1">
    <citation type="submission" date="2022-12" db="EMBL/GenBank/DDBJ databases">
        <title>Draft genome assemblies for two species of Escallonia (Escalloniales).</title>
        <authorList>
            <person name="Chanderbali A."/>
            <person name="Dervinis C."/>
            <person name="Anghel I."/>
            <person name="Soltis D."/>
            <person name="Soltis P."/>
            <person name="Zapata F."/>
        </authorList>
    </citation>
    <scope>NUCLEOTIDE SEQUENCE</scope>
    <source>
        <strain evidence="2">UCBG64.0493</strain>
        <tissue evidence="2">Leaf</tissue>
    </source>
</reference>
<keyword evidence="3" id="KW-1185">Reference proteome</keyword>
<dbReference type="PANTHER" id="PTHR33240:SF15">
    <property type="entry name" value="GAG-PRO-LIKE PROTEIN"/>
    <property type="match status" value="1"/>
</dbReference>